<comment type="caution">
    <text evidence="2">The sequence shown here is derived from an EMBL/GenBank/DDBJ whole genome shotgun (WGS) entry which is preliminary data.</text>
</comment>
<dbReference type="OrthoDB" id="3548481at2759"/>
<feature type="compositionally biased region" description="Basic and acidic residues" evidence="1">
    <location>
        <begin position="176"/>
        <end position="187"/>
    </location>
</feature>
<dbReference type="SUPFAM" id="SSF53098">
    <property type="entry name" value="Ribonuclease H-like"/>
    <property type="match status" value="1"/>
</dbReference>
<dbReference type="AlphaFoldDB" id="A0A8H5TXD9"/>
<evidence type="ECO:0008006" key="4">
    <source>
        <dbReference type="Google" id="ProtNLM"/>
    </source>
</evidence>
<feature type="compositionally biased region" description="Polar residues" evidence="1">
    <location>
        <begin position="62"/>
        <end position="85"/>
    </location>
</feature>
<gene>
    <name evidence="2" type="ORF">FHETE_1481</name>
</gene>
<name>A0A8H5TXD9_FUSHE</name>
<dbReference type="InterPro" id="IPR036397">
    <property type="entry name" value="RNaseH_sf"/>
</dbReference>
<keyword evidence="3" id="KW-1185">Reference proteome</keyword>
<protein>
    <recommendedName>
        <fullName evidence="4">RNase H type-1 domain-containing protein</fullName>
    </recommendedName>
</protein>
<proteinExistence type="predicted"/>
<dbReference type="EMBL" id="JAAGWQ010000022">
    <property type="protein sequence ID" value="KAF5677961.1"/>
    <property type="molecule type" value="Genomic_DNA"/>
</dbReference>
<sequence>MFSYPQNQLGLSSAPRYLESSFNRDTTQDPAVFVFARLPRFSAKSSKWLEPAHNVDPPPSTSAPTRQTLADPTTSRLENGPSNPLESIDESMWDQSTKATAPKCKPKKAKRIRQEAKLAKEVAKSECGEKKRAIEAAREGWEKRTRTKRAEGREPNSKKPDSQKPERRGKKGGKKNGRDARMERRGKAKIDAAPLLVDFNAKPFPGRVIHLPRFQSKPLAVQLCQCDDASVLTLWTDGSLLDNNEDAGAAVAYRDIAAKHSPHTTGWEDVAWKVAGHNGQISYIEFVAIVGALNLAYSKVLERRTIRSVFICSDSLDAIHRCQITRRIPLPTLDYLAQKRAHELVALGVSLTLVWTPAHCYIEGNSRADIAAGAIARAKRPGLRMDRQDSRPEEDLFPPSTNKVRSFTICRGA</sequence>
<feature type="compositionally biased region" description="Basic and acidic residues" evidence="1">
    <location>
        <begin position="112"/>
        <end position="166"/>
    </location>
</feature>
<evidence type="ECO:0000313" key="2">
    <source>
        <dbReference type="EMBL" id="KAF5677961.1"/>
    </source>
</evidence>
<accession>A0A8H5TXD9</accession>
<dbReference type="Gene3D" id="3.30.420.10">
    <property type="entry name" value="Ribonuclease H-like superfamily/Ribonuclease H"/>
    <property type="match status" value="1"/>
</dbReference>
<evidence type="ECO:0000313" key="3">
    <source>
        <dbReference type="Proteomes" id="UP000567885"/>
    </source>
</evidence>
<dbReference type="InterPro" id="IPR012337">
    <property type="entry name" value="RNaseH-like_sf"/>
</dbReference>
<dbReference type="GO" id="GO:0003676">
    <property type="term" value="F:nucleic acid binding"/>
    <property type="evidence" value="ECO:0007669"/>
    <property type="project" value="InterPro"/>
</dbReference>
<feature type="compositionally biased region" description="Basic and acidic residues" evidence="1">
    <location>
        <begin position="383"/>
        <end position="394"/>
    </location>
</feature>
<reference evidence="2 3" key="1">
    <citation type="submission" date="2020-05" db="EMBL/GenBank/DDBJ databases">
        <title>Identification and distribution of gene clusters putatively required for synthesis of sphingolipid metabolism inhibitors in phylogenetically diverse species of the filamentous fungus Fusarium.</title>
        <authorList>
            <person name="Kim H.-S."/>
            <person name="Busman M."/>
            <person name="Brown D.W."/>
            <person name="Divon H."/>
            <person name="Uhlig S."/>
            <person name="Proctor R.H."/>
        </authorList>
    </citation>
    <scope>NUCLEOTIDE SEQUENCE [LARGE SCALE GENOMIC DNA]</scope>
    <source>
        <strain evidence="2 3">NRRL 20693</strain>
    </source>
</reference>
<organism evidence="2 3">
    <name type="scientific">Fusarium heterosporum</name>
    <dbReference type="NCBI Taxonomy" id="42747"/>
    <lineage>
        <taxon>Eukaryota</taxon>
        <taxon>Fungi</taxon>
        <taxon>Dikarya</taxon>
        <taxon>Ascomycota</taxon>
        <taxon>Pezizomycotina</taxon>
        <taxon>Sordariomycetes</taxon>
        <taxon>Hypocreomycetidae</taxon>
        <taxon>Hypocreales</taxon>
        <taxon>Nectriaceae</taxon>
        <taxon>Fusarium</taxon>
        <taxon>Fusarium heterosporum species complex</taxon>
    </lineage>
</organism>
<evidence type="ECO:0000256" key="1">
    <source>
        <dbReference type="SAM" id="MobiDB-lite"/>
    </source>
</evidence>
<dbReference type="Proteomes" id="UP000567885">
    <property type="component" value="Unassembled WGS sequence"/>
</dbReference>
<feature type="region of interest" description="Disordered" evidence="1">
    <location>
        <begin position="49"/>
        <end position="187"/>
    </location>
</feature>
<feature type="region of interest" description="Disordered" evidence="1">
    <location>
        <begin position="381"/>
        <end position="402"/>
    </location>
</feature>